<evidence type="ECO:0000256" key="3">
    <source>
        <dbReference type="ARBA" id="ARBA00023163"/>
    </source>
</evidence>
<accession>A0A1I0YBJ0</accession>
<dbReference type="RefSeq" id="WP_090040855.1">
    <property type="nucleotide sequence ID" value="NZ_FOKI01000012.1"/>
</dbReference>
<evidence type="ECO:0000313" key="6">
    <source>
        <dbReference type="Proteomes" id="UP000198619"/>
    </source>
</evidence>
<dbReference type="EMBL" id="FOKI01000012">
    <property type="protein sequence ID" value="SFB10729.1"/>
    <property type="molecule type" value="Genomic_DNA"/>
</dbReference>
<sequence length="144" mass="16624">MNKYTEIGDLIYLISKEIKTRMDEGIKDSNLGQGQILTVMNLMRLKGHEPISQEMLVEEMKINKGNISRNLAKLSDKGFIEIIQNKNDQRKKQIILKEVAYDEFVGISRVLQEIFGHMVKDIEEDDLAITLETLNQMKKNLSNK</sequence>
<keyword evidence="3" id="KW-0804">Transcription</keyword>
<dbReference type="STRING" id="84698.SAMN04488528_101265"/>
<dbReference type="InterPro" id="IPR036390">
    <property type="entry name" value="WH_DNA-bd_sf"/>
</dbReference>
<protein>
    <submittedName>
        <fullName evidence="5">DNA-binding transcriptional regulator, MarR family</fullName>
    </submittedName>
</protein>
<dbReference type="PROSITE" id="PS50995">
    <property type="entry name" value="HTH_MARR_2"/>
    <property type="match status" value="1"/>
</dbReference>
<dbReference type="Gene3D" id="1.10.10.10">
    <property type="entry name" value="Winged helix-like DNA-binding domain superfamily/Winged helix DNA-binding domain"/>
    <property type="match status" value="1"/>
</dbReference>
<dbReference type="SUPFAM" id="SSF46785">
    <property type="entry name" value="Winged helix' DNA-binding domain"/>
    <property type="match status" value="1"/>
</dbReference>
<dbReference type="PANTHER" id="PTHR42756:SF1">
    <property type="entry name" value="TRANSCRIPTIONAL REPRESSOR OF EMRAB OPERON"/>
    <property type="match status" value="1"/>
</dbReference>
<name>A0A1I0YBJ0_9CLOT</name>
<dbReference type="OrthoDB" id="2297442at2"/>
<dbReference type="Pfam" id="PF01047">
    <property type="entry name" value="MarR"/>
    <property type="match status" value="1"/>
</dbReference>
<evidence type="ECO:0000256" key="2">
    <source>
        <dbReference type="ARBA" id="ARBA00023125"/>
    </source>
</evidence>
<reference evidence="5 6" key="1">
    <citation type="submission" date="2016-10" db="EMBL/GenBank/DDBJ databases">
        <authorList>
            <person name="de Groot N.N."/>
        </authorList>
    </citation>
    <scope>NUCLEOTIDE SEQUENCE [LARGE SCALE GENOMIC DNA]</scope>
    <source>
        <strain evidence="5 6">DSM 12271</strain>
    </source>
</reference>
<dbReference type="PANTHER" id="PTHR42756">
    <property type="entry name" value="TRANSCRIPTIONAL REGULATOR, MARR"/>
    <property type="match status" value="1"/>
</dbReference>
<dbReference type="SMART" id="SM00347">
    <property type="entry name" value="HTH_MARR"/>
    <property type="match status" value="1"/>
</dbReference>
<keyword evidence="2 5" id="KW-0238">DNA-binding</keyword>
<evidence type="ECO:0000256" key="1">
    <source>
        <dbReference type="ARBA" id="ARBA00023015"/>
    </source>
</evidence>
<dbReference type="Proteomes" id="UP000198619">
    <property type="component" value="Unassembled WGS sequence"/>
</dbReference>
<dbReference type="InterPro" id="IPR036388">
    <property type="entry name" value="WH-like_DNA-bd_sf"/>
</dbReference>
<dbReference type="GO" id="GO:0003677">
    <property type="term" value="F:DNA binding"/>
    <property type="evidence" value="ECO:0007669"/>
    <property type="project" value="UniProtKB-KW"/>
</dbReference>
<evidence type="ECO:0000313" key="5">
    <source>
        <dbReference type="EMBL" id="SFB10729.1"/>
    </source>
</evidence>
<organism evidence="5 6">
    <name type="scientific">Clostridium frigidicarnis</name>
    <dbReference type="NCBI Taxonomy" id="84698"/>
    <lineage>
        <taxon>Bacteria</taxon>
        <taxon>Bacillati</taxon>
        <taxon>Bacillota</taxon>
        <taxon>Clostridia</taxon>
        <taxon>Eubacteriales</taxon>
        <taxon>Clostridiaceae</taxon>
        <taxon>Clostridium</taxon>
    </lineage>
</organism>
<keyword evidence="1" id="KW-0805">Transcription regulation</keyword>
<dbReference type="AlphaFoldDB" id="A0A1I0YBJ0"/>
<dbReference type="GO" id="GO:0003700">
    <property type="term" value="F:DNA-binding transcription factor activity"/>
    <property type="evidence" value="ECO:0007669"/>
    <property type="project" value="InterPro"/>
</dbReference>
<evidence type="ECO:0000259" key="4">
    <source>
        <dbReference type="PROSITE" id="PS50995"/>
    </source>
</evidence>
<feature type="domain" description="HTH marR-type" evidence="4">
    <location>
        <begin position="4"/>
        <end position="139"/>
    </location>
</feature>
<keyword evidence="6" id="KW-1185">Reference proteome</keyword>
<proteinExistence type="predicted"/>
<dbReference type="InterPro" id="IPR000835">
    <property type="entry name" value="HTH_MarR-typ"/>
</dbReference>
<gene>
    <name evidence="5" type="ORF">SAMN04488528_101265</name>
</gene>